<reference evidence="1 2" key="1">
    <citation type="journal article" date="2020" name="Mol. Biol. Evol.">
        <title>Distinct Expression and Methylation Patterns for Genes with Different Fates following a Single Whole-Genome Duplication in Flowering Plants.</title>
        <authorList>
            <person name="Shi T."/>
            <person name="Rahmani R.S."/>
            <person name="Gugger P.F."/>
            <person name="Wang M."/>
            <person name="Li H."/>
            <person name="Zhang Y."/>
            <person name="Li Z."/>
            <person name="Wang Q."/>
            <person name="Van de Peer Y."/>
            <person name="Marchal K."/>
            <person name="Chen J."/>
        </authorList>
    </citation>
    <scope>NUCLEOTIDE SEQUENCE [LARGE SCALE GENOMIC DNA]</scope>
    <source>
        <tissue evidence="1">Leaf</tissue>
    </source>
</reference>
<organism evidence="1 2">
    <name type="scientific">Nelumbo nucifera</name>
    <name type="common">Sacred lotus</name>
    <dbReference type="NCBI Taxonomy" id="4432"/>
    <lineage>
        <taxon>Eukaryota</taxon>
        <taxon>Viridiplantae</taxon>
        <taxon>Streptophyta</taxon>
        <taxon>Embryophyta</taxon>
        <taxon>Tracheophyta</taxon>
        <taxon>Spermatophyta</taxon>
        <taxon>Magnoliopsida</taxon>
        <taxon>Proteales</taxon>
        <taxon>Nelumbonaceae</taxon>
        <taxon>Nelumbo</taxon>
    </lineage>
</organism>
<keyword evidence="2" id="KW-1185">Reference proteome</keyword>
<accession>A0A822ZJC2</accession>
<evidence type="ECO:0000313" key="2">
    <source>
        <dbReference type="Proteomes" id="UP000607653"/>
    </source>
</evidence>
<protein>
    <submittedName>
        <fullName evidence="1">Uncharacterized protein</fullName>
    </submittedName>
</protein>
<gene>
    <name evidence="1" type="ORF">HUJ06_002870</name>
</gene>
<sequence length="46" mass="5126">MLTNFSSRFLKHMASFPLNINKGATKTPRRICLNQSAEDLGRCAEG</sequence>
<dbReference type="Proteomes" id="UP000607653">
    <property type="component" value="Unassembled WGS sequence"/>
</dbReference>
<dbReference type="AlphaFoldDB" id="A0A822ZJC2"/>
<evidence type="ECO:0000313" key="1">
    <source>
        <dbReference type="EMBL" id="DAD44640.1"/>
    </source>
</evidence>
<proteinExistence type="predicted"/>
<comment type="caution">
    <text evidence="1">The sequence shown here is derived from an EMBL/GenBank/DDBJ whole genome shotgun (WGS) entry which is preliminary data.</text>
</comment>
<name>A0A822ZJC2_NELNU</name>
<dbReference type="EMBL" id="DUZY01000007">
    <property type="protein sequence ID" value="DAD44640.1"/>
    <property type="molecule type" value="Genomic_DNA"/>
</dbReference>